<dbReference type="Proteomes" id="UP000236893">
    <property type="component" value="Unassembled WGS sequence"/>
</dbReference>
<feature type="transmembrane region" description="Helical" evidence="1">
    <location>
        <begin position="12"/>
        <end position="33"/>
    </location>
</feature>
<proteinExistence type="predicted"/>
<reference evidence="2 3" key="1">
    <citation type="submission" date="2018-01" db="EMBL/GenBank/DDBJ databases">
        <authorList>
            <person name="Gaut B.S."/>
            <person name="Morton B.R."/>
            <person name="Clegg M.T."/>
            <person name="Duvall M.R."/>
        </authorList>
    </citation>
    <scope>NUCLEOTIDE SEQUENCE [LARGE SCALE GENOMIC DNA]</scope>
    <source>
        <strain evidence="2 3">HR-AV</strain>
    </source>
</reference>
<keyword evidence="1" id="KW-0472">Membrane</keyword>
<name>A0A2S5A024_9SPHI</name>
<comment type="caution">
    <text evidence="2">The sequence shown here is derived from an EMBL/GenBank/DDBJ whole genome shotgun (WGS) entry which is preliminary data.</text>
</comment>
<dbReference type="EMBL" id="PQVF01000010">
    <property type="protein sequence ID" value="POY35582.1"/>
    <property type="molecule type" value="Genomic_DNA"/>
</dbReference>
<feature type="transmembrane region" description="Helical" evidence="1">
    <location>
        <begin position="81"/>
        <end position="102"/>
    </location>
</feature>
<accession>A0A2S5A024</accession>
<feature type="transmembrane region" description="Helical" evidence="1">
    <location>
        <begin position="45"/>
        <end position="66"/>
    </location>
</feature>
<evidence type="ECO:0000256" key="1">
    <source>
        <dbReference type="SAM" id="Phobius"/>
    </source>
</evidence>
<keyword evidence="1" id="KW-0812">Transmembrane</keyword>
<gene>
    <name evidence="2" type="ORF">C3K47_14395</name>
</gene>
<dbReference type="AlphaFoldDB" id="A0A2S5A024"/>
<evidence type="ECO:0000313" key="3">
    <source>
        <dbReference type="Proteomes" id="UP000236893"/>
    </source>
</evidence>
<keyword evidence="1" id="KW-1133">Transmembrane helix</keyword>
<dbReference type="RefSeq" id="WP_103789856.1">
    <property type="nucleotide sequence ID" value="NZ_PQVF01000010.1"/>
</dbReference>
<sequence length="147" mass="16620">MYTGLLHLHSFLRWIALILLIISVVKAVSAWNNSSKLYTEGNRKVNLFTLISVHLQMVIGFVMYFVSPKVQFGANTMKDAVIRYFTVEHALMMIIAIVLITIGYSKAKRLEIGFEKHKKIAVFYGLGLLLILVSLAAAPYNIITKLF</sequence>
<protein>
    <submittedName>
        <fullName evidence="2">Cytochrome B</fullName>
    </submittedName>
</protein>
<organism evidence="2 3">
    <name type="scientific">Solitalea longa</name>
    <dbReference type="NCBI Taxonomy" id="2079460"/>
    <lineage>
        <taxon>Bacteria</taxon>
        <taxon>Pseudomonadati</taxon>
        <taxon>Bacteroidota</taxon>
        <taxon>Sphingobacteriia</taxon>
        <taxon>Sphingobacteriales</taxon>
        <taxon>Sphingobacteriaceae</taxon>
        <taxon>Solitalea</taxon>
    </lineage>
</organism>
<dbReference type="OrthoDB" id="329514at2"/>
<keyword evidence="3" id="KW-1185">Reference proteome</keyword>
<evidence type="ECO:0000313" key="2">
    <source>
        <dbReference type="EMBL" id="POY35582.1"/>
    </source>
</evidence>
<feature type="transmembrane region" description="Helical" evidence="1">
    <location>
        <begin position="122"/>
        <end position="143"/>
    </location>
</feature>